<evidence type="ECO:0000256" key="1">
    <source>
        <dbReference type="ARBA" id="ARBA00004651"/>
    </source>
</evidence>
<comment type="subcellular location">
    <subcellularLocation>
        <location evidence="1 8">Cell membrane</location>
        <topology evidence="1 8">Multi-pass membrane protein</topology>
    </subcellularLocation>
</comment>
<reference evidence="12 13" key="1">
    <citation type="journal article" date="2018" name="Nat. Ecol. Evol.">
        <title>Shark genomes provide insights into elasmobranch evolution and the origin of vertebrates.</title>
        <authorList>
            <person name="Hara Y"/>
            <person name="Yamaguchi K"/>
            <person name="Onimaru K"/>
            <person name="Kadota M"/>
            <person name="Koyanagi M"/>
            <person name="Keeley SD"/>
            <person name="Tatsumi K"/>
            <person name="Tanaka K"/>
            <person name="Motone F"/>
            <person name="Kageyama Y"/>
            <person name="Nozu R"/>
            <person name="Adachi N"/>
            <person name="Nishimura O"/>
            <person name="Nakagawa R"/>
            <person name="Tanegashima C"/>
            <person name="Kiyatake I"/>
            <person name="Matsumoto R"/>
            <person name="Murakumo K"/>
            <person name="Nishida K"/>
            <person name="Terakita A"/>
            <person name="Kuratani S"/>
            <person name="Sato K"/>
            <person name="Hyodo S Kuraku.S."/>
        </authorList>
    </citation>
    <scope>NUCLEOTIDE SEQUENCE [LARGE SCALE GENOMIC DNA]</scope>
</reference>
<dbReference type="GO" id="GO:0015347">
    <property type="term" value="F:sodium-independent organic anion transmembrane transporter activity"/>
    <property type="evidence" value="ECO:0007669"/>
    <property type="project" value="TreeGrafter"/>
</dbReference>
<protein>
    <recommendedName>
        <fullName evidence="8">Solute carrier organic anion transporter family member</fullName>
    </recommendedName>
</protein>
<dbReference type="InterPro" id="IPR004156">
    <property type="entry name" value="OATP"/>
</dbReference>
<dbReference type="InterPro" id="IPR020846">
    <property type="entry name" value="MFS_dom"/>
</dbReference>
<feature type="transmembrane region" description="Helical" evidence="8">
    <location>
        <begin position="152"/>
        <end position="173"/>
    </location>
</feature>
<evidence type="ECO:0000256" key="4">
    <source>
        <dbReference type="ARBA" id="ARBA00022692"/>
    </source>
</evidence>
<dbReference type="GO" id="GO:0006811">
    <property type="term" value="P:monoatomic ion transport"/>
    <property type="evidence" value="ECO:0007669"/>
    <property type="project" value="UniProtKB-KW"/>
</dbReference>
<feature type="transmembrane region" description="Helical" evidence="8">
    <location>
        <begin position="85"/>
        <end position="104"/>
    </location>
</feature>
<sequence length="745" mass="81979">MESTQDHSEPSLRKKAEATCPPLKEDVTHQSEPSLMEETAPLHPESSPMENVAQEPKVSAVDYASPHSGPLMKEDRHSCFNNVKLFLTALTFAFFAKALSGSYMKSTITQMERRFDIPSSLIGITDGSFEIGNLTVITFVSYFGAKFHRPKLIATGMVLMAIGTFIITLPHFIMGRYEYESAIKPSHNSTLNVSLCSTDPYDKLMPEFLNISSKVPKLGCKKTIESSLWVLALLGNLIRGIGESPVIPLGISYLDDHAKQENFAFYLGCMYTFGLLGPIFGFVLGSFCAKLFVDVGFVSSDSLTITPKDSRWVGAWWLGFLIAGMISILAAIPICFFPKSMPREGEGKTKHNRSPKWSGEGDHRMSDHPSQQSSTFSALAKGFLPSMKRLCCNPIYVLLLLQGTLLMNSMIGTLTFKPKFMEQQYGQTASRANLLLGLVNVPPMAIGIFCGGLVMKRFKINVIGAAEFCIGTAVASWMLLVLYFTMGCQKTPVAGLTASYVGVMERWDNEHSLFSQCNTDCMCSSSQWEPVCAGNGLTYVSPCLAGCKSSSGTGLKMEFYNCSCVSHLTATNSSVVLGQCPKTEDCNKVFPYYLAVTVLESFTLSFGGMAEFEVLMRSIDTELKPLAIGIYSLMIRMFAGIPAPIYFGALIDTTCLKWGTNHCGRRGACRLYDTDAFRYIYLGVPAGFAMASFALFIPFFMQVKKRFAIKDEKAFDNVCTELDIINEDNDRTGCDLSMNAVNPDP</sequence>
<dbReference type="PROSITE" id="PS50850">
    <property type="entry name" value="MFS"/>
    <property type="match status" value="1"/>
</dbReference>
<comment type="caution">
    <text evidence="8">Lacks conserved residue(s) required for the propagation of feature annotation.</text>
</comment>
<evidence type="ECO:0000256" key="3">
    <source>
        <dbReference type="ARBA" id="ARBA00022475"/>
    </source>
</evidence>
<organism evidence="12 13">
    <name type="scientific">Chiloscyllium punctatum</name>
    <name type="common">Brownbanded bambooshark</name>
    <name type="synonym">Hemiscyllium punctatum</name>
    <dbReference type="NCBI Taxonomy" id="137246"/>
    <lineage>
        <taxon>Eukaryota</taxon>
        <taxon>Metazoa</taxon>
        <taxon>Chordata</taxon>
        <taxon>Craniata</taxon>
        <taxon>Vertebrata</taxon>
        <taxon>Chondrichthyes</taxon>
        <taxon>Elasmobranchii</taxon>
        <taxon>Galeomorphii</taxon>
        <taxon>Galeoidea</taxon>
        <taxon>Orectolobiformes</taxon>
        <taxon>Hemiscylliidae</taxon>
        <taxon>Chiloscyllium</taxon>
    </lineage>
</organism>
<evidence type="ECO:0000259" key="10">
    <source>
        <dbReference type="PROSITE" id="PS50850"/>
    </source>
</evidence>
<proteinExistence type="inferred from homology"/>
<feature type="transmembrane region" description="Helical" evidence="8">
    <location>
        <begin position="462"/>
        <end position="484"/>
    </location>
</feature>
<feature type="transmembrane region" description="Helical" evidence="8">
    <location>
        <begin position="590"/>
        <end position="614"/>
    </location>
</feature>
<feature type="region of interest" description="Disordered" evidence="9">
    <location>
        <begin position="1"/>
        <end position="49"/>
    </location>
</feature>
<feature type="transmembrane region" description="Helical" evidence="8">
    <location>
        <begin position="313"/>
        <end position="337"/>
    </location>
</feature>
<dbReference type="Pfam" id="PF07648">
    <property type="entry name" value="Kazal_2"/>
    <property type="match status" value="1"/>
</dbReference>
<keyword evidence="6 8" id="KW-0472">Membrane</keyword>
<feature type="transmembrane region" description="Helical" evidence="8">
    <location>
        <begin position="626"/>
        <end position="647"/>
    </location>
</feature>
<evidence type="ECO:0000259" key="11">
    <source>
        <dbReference type="PROSITE" id="PS51465"/>
    </source>
</evidence>
<keyword evidence="4 8" id="KW-0812">Transmembrane</keyword>
<feature type="region of interest" description="Disordered" evidence="9">
    <location>
        <begin position="344"/>
        <end position="372"/>
    </location>
</feature>
<evidence type="ECO:0000256" key="8">
    <source>
        <dbReference type="RuleBase" id="RU362056"/>
    </source>
</evidence>
<feature type="transmembrane region" description="Helical" evidence="8">
    <location>
        <begin position="434"/>
        <end position="455"/>
    </location>
</feature>
<keyword evidence="5 8" id="KW-1133">Transmembrane helix</keyword>
<evidence type="ECO:0000256" key="7">
    <source>
        <dbReference type="ARBA" id="ARBA00023157"/>
    </source>
</evidence>
<feature type="transmembrane region" description="Helical" evidence="8">
    <location>
        <begin position="679"/>
        <end position="700"/>
    </location>
</feature>
<dbReference type="Proteomes" id="UP000287033">
    <property type="component" value="Unassembled WGS sequence"/>
</dbReference>
<dbReference type="STRING" id="137246.A0A401STL8"/>
<keyword evidence="13" id="KW-1185">Reference proteome</keyword>
<dbReference type="Gene3D" id="1.20.1250.20">
    <property type="entry name" value="MFS general substrate transporter like domains"/>
    <property type="match status" value="1"/>
</dbReference>
<feature type="transmembrane region" description="Helical" evidence="8">
    <location>
        <begin position="263"/>
        <end position="293"/>
    </location>
</feature>
<dbReference type="PROSITE" id="PS51465">
    <property type="entry name" value="KAZAL_2"/>
    <property type="match status" value="1"/>
</dbReference>
<dbReference type="Pfam" id="PF03137">
    <property type="entry name" value="OATP"/>
    <property type="match status" value="1"/>
</dbReference>
<dbReference type="OrthoDB" id="5062115at2759"/>
<comment type="caution">
    <text evidence="12">The sequence shown here is derived from an EMBL/GenBank/DDBJ whole genome shotgun (WGS) entry which is preliminary data.</text>
</comment>
<evidence type="ECO:0000256" key="6">
    <source>
        <dbReference type="ARBA" id="ARBA00023136"/>
    </source>
</evidence>
<feature type="domain" description="Kazal-like" evidence="11">
    <location>
        <begin position="511"/>
        <end position="566"/>
    </location>
</feature>
<feature type="transmembrane region" description="Helical" evidence="8">
    <location>
        <begin position="395"/>
        <end position="414"/>
    </location>
</feature>
<evidence type="ECO:0000256" key="9">
    <source>
        <dbReference type="SAM" id="MobiDB-lite"/>
    </source>
</evidence>
<dbReference type="SUPFAM" id="SSF100895">
    <property type="entry name" value="Kazal-type serine protease inhibitors"/>
    <property type="match status" value="1"/>
</dbReference>
<accession>A0A401STL8</accession>
<dbReference type="InterPro" id="IPR036058">
    <property type="entry name" value="Kazal_dom_sf"/>
</dbReference>
<dbReference type="PANTHER" id="PTHR11388">
    <property type="entry name" value="ORGANIC ANION TRANSPORTER"/>
    <property type="match status" value="1"/>
</dbReference>
<keyword evidence="8" id="KW-0813">Transport</keyword>
<dbReference type="SUPFAM" id="SSF103473">
    <property type="entry name" value="MFS general substrate transporter"/>
    <property type="match status" value="1"/>
</dbReference>
<feature type="compositionally biased region" description="Basic and acidic residues" evidence="9">
    <location>
        <begin position="1"/>
        <end position="29"/>
    </location>
</feature>
<dbReference type="GO" id="GO:0016323">
    <property type="term" value="C:basolateral plasma membrane"/>
    <property type="evidence" value="ECO:0007669"/>
    <property type="project" value="TreeGrafter"/>
</dbReference>
<keyword evidence="7" id="KW-1015">Disulfide bond</keyword>
<dbReference type="InterPro" id="IPR002350">
    <property type="entry name" value="Kazal_dom"/>
</dbReference>
<evidence type="ECO:0000256" key="5">
    <source>
        <dbReference type="ARBA" id="ARBA00022989"/>
    </source>
</evidence>
<dbReference type="InterPro" id="IPR036259">
    <property type="entry name" value="MFS_trans_sf"/>
</dbReference>
<dbReference type="PANTHER" id="PTHR11388:SF99">
    <property type="entry name" value="SOLUTE CARRIER ORGANIC ANION TRANSPORTER FAMILY MEMBER 1C1"/>
    <property type="match status" value="1"/>
</dbReference>
<name>A0A401STL8_CHIPU</name>
<feature type="domain" description="Major facilitator superfamily (MFS) profile" evidence="10">
    <location>
        <begin position="86"/>
        <end position="704"/>
    </location>
</feature>
<dbReference type="NCBIfam" id="TIGR00805">
    <property type="entry name" value="oat"/>
    <property type="match status" value="1"/>
</dbReference>
<dbReference type="GO" id="GO:0043252">
    <property type="term" value="P:sodium-independent organic anion transport"/>
    <property type="evidence" value="ECO:0007669"/>
    <property type="project" value="TreeGrafter"/>
</dbReference>
<dbReference type="AlphaFoldDB" id="A0A401STL8"/>
<evidence type="ECO:0000313" key="13">
    <source>
        <dbReference type="Proteomes" id="UP000287033"/>
    </source>
</evidence>
<keyword evidence="3" id="KW-1003">Cell membrane</keyword>
<comment type="similarity">
    <text evidence="2 8">Belongs to the organo anion transporter (TC 2.A.60) family.</text>
</comment>
<evidence type="ECO:0000313" key="12">
    <source>
        <dbReference type="EMBL" id="GCC33739.1"/>
    </source>
</evidence>
<evidence type="ECO:0000256" key="2">
    <source>
        <dbReference type="ARBA" id="ARBA00009657"/>
    </source>
</evidence>
<keyword evidence="8" id="KW-0406">Ion transport</keyword>
<gene>
    <name evidence="12" type="ORF">chiPu_0012209</name>
</gene>
<dbReference type="OMA" id="MERWDNE"/>
<dbReference type="EMBL" id="BEZZ01000539">
    <property type="protein sequence ID" value="GCC33739.1"/>
    <property type="molecule type" value="Genomic_DNA"/>
</dbReference>